<sequence length="174" mass="19551">MLRDQQPERNGTVSPRPENAFRLEIYLRKSDEDELGHVTNSRYVSLIYEVLSYGLSKGYYANGSGSYITSSPLPVYAASVTPVGSAPKDIAVPAGLKFYKDGNILEIFVGYERELKVKPNVYVWSWVERSRIQNQLDVIQFEICSGDVQGGEKVLSPCRIIIKEYERPASHASL</sequence>
<dbReference type="OrthoDB" id="2357239at2759"/>
<name>A0A9P6SUQ0_9FUNG</name>
<protein>
    <recommendedName>
        <fullName evidence="3">Thioesterase domain-containing protein</fullName>
    </recommendedName>
</protein>
<dbReference type="Gene3D" id="3.10.129.10">
    <property type="entry name" value="Hotdog Thioesterase"/>
    <property type="match status" value="1"/>
</dbReference>
<dbReference type="InterPro" id="IPR029069">
    <property type="entry name" value="HotDog_dom_sf"/>
</dbReference>
<gene>
    <name evidence="1" type="ORF">BGZ65_010792</name>
</gene>
<dbReference type="Proteomes" id="UP000749646">
    <property type="component" value="Unassembled WGS sequence"/>
</dbReference>
<proteinExistence type="predicted"/>
<keyword evidence="2" id="KW-1185">Reference proteome</keyword>
<evidence type="ECO:0008006" key="3">
    <source>
        <dbReference type="Google" id="ProtNLM"/>
    </source>
</evidence>
<dbReference type="EMBL" id="JAAAHW010000178">
    <property type="protein sequence ID" value="KAG0005556.1"/>
    <property type="molecule type" value="Genomic_DNA"/>
</dbReference>
<evidence type="ECO:0000313" key="1">
    <source>
        <dbReference type="EMBL" id="KAG0005556.1"/>
    </source>
</evidence>
<evidence type="ECO:0000313" key="2">
    <source>
        <dbReference type="Proteomes" id="UP000749646"/>
    </source>
</evidence>
<accession>A0A9P6SUQ0</accession>
<comment type="caution">
    <text evidence="1">The sequence shown here is derived from an EMBL/GenBank/DDBJ whole genome shotgun (WGS) entry which is preliminary data.</text>
</comment>
<dbReference type="SUPFAM" id="SSF54637">
    <property type="entry name" value="Thioesterase/thiol ester dehydrase-isomerase"/>
    <property type="match status" value="1"/>
</dbReference>
<dbReference type="AlphaFoldDB" id="A0A9P6SUQ0"/>
<organism evidence="1 2">
    <name type="scientific">Modicella reniformis</name>
    <dbReference type="NCBI Taxonomy" id="1440133"/>
    <lineage>
        <taxon>Eukaryota</taxon>
        <taxon>Fungi</taxon>
        <taxon>Fungi incertae sedis</taxon>
        <taxon>Mucoromycota</taxon>
        <taxon>Mortierellomycotina</taxon>
        <taxon>Mortierellomycetes</taxon>
        <taxon>Mortierellales</taxon>
        <taxon>Mortierellaceae</taxon>
        <taxon>Modicella</taxon>
    </lineage>
</organism>
<reference evidence="1" key="1">
    <citation type="journal article" date="2020" name="Fungal Divers.">
        <title>Resolving the Mortierellaceae phylogeny through synthesis of multi-gene phylogenetics and phylogenomics.</title>
        <authorList>
            <person name="Vandepol N."/>
            <person name="Liber J."/>
            <person name="Desiro A."/>
            <person name="Na H."/>
            <person name="Kennedy M."/>
            <person name="Barry K."/>
            <person name="Grigoriev I.V."/>
            <person name="Miller A.N."/>
            <person name="O'Donnell K."/>
            <person name="Stajich J.E."/>
            <person name="Bonito G."/>
        </authorList>
    </citation>
    <scope>NUCLEOTIDE SEQUENCE</scope>
    <source>
        <strain evidence="1">MES-2147</strain>
    </source>
</reference>